<dbReference type="EMBL" id="HBUF01339256">
    <property type="protein sequence ID" value="CAG6700144.1"/>
    <property type="molecule type" value="Transcribed_RNA"/>
</dbReference>
<proteinExistence type="predicted"/>
<sequence>MNGLLLVSLCVFGAALALPAVYRPTWLLESDGEVKEPLRAKRSPGGYGGSSGSPSSGSDSGSSGSSTGSLGDSFGGHDDKEKHGLEHKDDHKSSGGSFSASSSVGSSGGYDDKDKLEHKDDKYDHKDDKYEHKDDKYEHKGDKYEHKDEITVLPYTQPFYIMEHGNIAMIIEKMQMQRRTPKGSPLFVKYENICGLIFR</sequence>
<feature type="compositionally biased region" description="Low complexity" evidence="1">
    <location>
        <begin position="52"/>
        <end position="72"/>
    </location>
</feature>
<feature type="signal peptide" evidence="2">
    <location>
        <begin position="1"/>
        <end position="17"/>
    </location>
</feature>
<accession>A0A8D8XM82</accession>
<protein>
    <submittedName>
        <fullName evidence="3">Uncharacterized protein</fullName>
    </submittedName>
</protein>
<evidence type="ECO:0000313" key="3">
    <source>
        <dbReference type="EMBL" id="CAG6700144.1"/>
    </source>
</evidence>
<feature type="compositionally biased region" description="Basic and acidic residues" evidence="1">
    <location>
        <begin position="110"/>
        <end position="140"/>
    </location>
</feature>
<evidence type="ECO:0000256" key="1">
    <source>
        <dbReference type="SAM" id="MobiDB-lite"/>
    </source>
</evidence>
<name>A0A8D8XM82_9HEMI</name>
<feature type="compositionally biased region" description="Basic and acidic residues" evidence="1">
    <location>
        <begin position="75"/>
        <end position="93"/>
    </location>
</feature>
<feature type="chain" id="PRO_5036428891" evidence="2">
    <location>
        <begin position="18"/>
        <end position="199"/>
    </location>
</feature>
<dbReference type="EMBL" id="HBUF01339257">
    <property type="protein sequence ID" value="CAG6700145.1"/>
    <property type="molecule type" value="Transcribed_RNA"/>
</dbReference>
<dbReference type="AlphaFoldDB" id="A0A8D8XM82"/>
<feature type="compositionally biased region" description="Low complexity" evidence="1">
    <location>
        <begin position="94"/>
        <end position="105"/>
    </location>
</feature>
<reference evidence="3" key="1">
    <citation type="submission" date="2021-05" db="EMBL/GenBank/DDBJ databases">
        <authorList>
            <person name="Alioto T."/>
            <person name="Alioto T."/>
            <person name="Gomez Garrido J."/>
        </authorList>
    </citation>
    <scope>NUCLEOTIDE SEQUENCE</scope>
</reference>
<feature type="region of interest" description="Disordered" evidence="1">
    <location>
        <begin position="35"/>
        <end position="140"/>
    </location>
</feature>
<keyword evidence="2" id="KW-0732">Signal</keyword>
<evidence type="ECO:0000256" key="2">
    <source>
        <dbReference type="SAM" id="SignalP"/>
    </source>
</evidence>
<organism evidence="3">
    <name type="scientific">Cacopsylla melanoneura</name>
    <dbReference type="NCBI Taxonomy" id="428564"/>
    <lineage>
        <taxon>Eukaryota</taxon>
        <taxon>Metazoa</taxon>
        <taxon>Ecdysozoa</taxon>
        <taxon>Arthropoda</taxon>
        <taxon>Hexapoda</taxon>
        <taxon>Insecta</taxon>
        <taxon>Pterygota</taxon>
        <taxon>Neoptera</taxon>
        <taxon>Paraneoptera</taxon>
        <taxon>Hemiptera</taxon>
        <taxon>Sternorrhyncha</taxon>
        <taxon>Psylloidea</taxon>
        <taxon>Psyllidae</taxon>
        <taxon>Psyllinae</taxon>
        <taxon>Cacopsylla</taxon>
    </lineage>
</organism>